<dbReference type="InterPro" id="IPR000551">
    <property type="entry name" value="MerR-type_HTH_dom"/>
</dbReference>
<dbReference type="SMART" id="SM00422">
    <property type="entry name" value="HTH_MERR"/>
    <property type="match status" value="1"/>
</dbReference>
<accession>A0A6J4M3H1</accession>
<dbReference type="GO" id="GO:0003677">
    <property type="term" value="F:DNA binding"/>
    <property type="evidence" value="ECO:0007669"/>
    <property type="project" value="UniProtKB-KW"/>
</dbReference>
<dbReference type="PANTHER" id="PTHR30204">
    <property type="entry name" value="REDOX-CYCLING DRUG-SENSING TRANSCRIPTIONAL ACTIVATOR SOXR"/>
    <property type="match status" value="1"/>
</dbReference>
<proteinExistence type="predicted"/>
<reference evidence="3" key="1">
    <citation type="submission" date="2020-02" db="EMBL/GenBank/DDBJ databases">
        <authorList>
            <person name="Meier V. D."/>
        </authorList>
    </citation>
    <scope>NUCLEOTIDE SEQUENCE</scope>
    <source>
        <strain evidence="3">AVDCRST_MAG24</strain>
    </source>
</reference>
<feature type="domain" description="HTH merR-type" evidence="2">
    <location>
        <begin position="16"/>
        <end position="86"/>
    </location>
</feature>
<dbReference type="EMBL" id="CADCUF010000237">
    <property type="protein sequence ID" value="CAA9347722.1"/>
    <property type="molecule type" value="Genomic_DNA"/>
</dbReference>
<dbReference type="AlphaFoldDB" id="A0A6J4M3H1"/>
<evidence type="ECO:0000259" key="2">
    <source>
        <dbReference type="PROSITE" id="PS50937"/>
    </source>
</evidence>
<dbReference type="Gene3D" id="1.10.1660.10">
    <property type="match status" value="1"/>
</dbReference>
<dbReference type="Pfam" id="PF13411">
    <property type="entry name" value="MerR_1"/>
    <property type="match status" value="1"/>
</dbReference>
<protein>
    <recommendedName>
        <fullName evidence="2">HTH merR-type domain-containing protein</fullName>
    </recommendedName>
</protein>
<name>A0A6J4M3H1_9ACTN</name>
<dbReference type="InterPro" id="IPR019278">
    <property type="entry name" value="DICT_dom"/>
</dbReference>
<organism evidence="3">
    <name type="scientific">uncultured Nocardioidaceae bacterium</name>
    <dbReference type="NCBI Taxonomy" id="253824"/>
    <lineage>
        <taxon>Bacteria</taxon>
        <taxon>Bacillati</taxon>
        <taxon>Actinomycetota</taxon>
        <taxon>Actinomycetes</taxon>
        <taxon>Propionibacteriales</taxon>
        <taxon>Nocardioidaceae</taxon>
        <taxon>environmental samples</taxon>
    </lineage>
</organism>
<dbReference type="PROSITE" id="PS50937">
    <property type="entry name" value="HTH_MERR_2"/>
    <property type="match status" value="1"/>
</dbReference>
<dbReference type="PANTHER" id="PTHR30204:SF97">
    <property type="entry name" value="MERR FAMILY REGULATORY PROTEIN"/>
    <property type="match status" value="1"/>
</dbReference>
<dbReference type="GO" id="GO:0003700">
    <property type="term" value="F:DNA-binding transcription factor activity"/>
    <property type="evidence" value="ECO:0007669"/>
    <property type="project" value="InterPro"/>
</dbReference>
<dbReference type="SUPFAM" id="SSF46955">
    <property type="entry name" value="Putative DNA-binding domain"/>
    <property type="match status" value="1"/>
</dbReference>
<sequence>MQQAATQGDDSPVATMLTIGELARRTGVNVATLRMWEERHGFPVSVRLRSGHRRYVDATVDKVLRVQRRREAGVRLDAAVAEVASDSATAPSSIFAELRRRRPDLVPRILSKRTLLALTRALEDECIARAQQPWLIATFQHERHYRRAQARWRDLDRTAHRSWALAAFETPQEAGSPVEVPLPSSAALLREWDLICVARDFPAALLAWELPGQVGVPDAERRFESLWTLEAPAVVDAARAGASILAGLGQDVTELEDELDRWTGTSQDLVQATTLFHRMLAYVDELS</sequence>
<evidence type="ECO:0000256" key="1">
    <source>
        <dbReference type="ARBA" id="ARBA00023125"/>
    </source>
</evidence>
<dbReference type="Pfam" id="PF10069">
    <property type="entry name" value="DICT"/>
    <property type="match status" value="1"/>
</dbReference>
<dbReference type="InterPro" id="IPR009061">
    <property type="entry name" value="DNA-bd_dom_put_sf"/>
</dbReference>
<evidence type="ECO:0000313" key="3">
    <source>
        <dbReference type="EMBL" id="CAA9347722.1"/>
    </source>
</evidence>
<keyword evidence="1" id="KW-0238">DNA-binding</keyword>
<dbReference type="PRINTS" id="PR00040">
    <property type="entry name" value="HTHMERR"/>
</dbReference>
<dbReference type="InterPro" id="IPR047057">
    <property type="entry name" value="MerR_fam"/>
</dbReference>
<gene>
    <name evidence="3" type="ORF">AVDCRST_MAG24-1614</name>
</gene>